<accession>A0A836GSC3</accession>
<proteinExistence type="predicted"/>
<evidence type="ECO:0000256" key="1">
    <source>
        <dbReference type="SAM" id="MobiDB-lite"/>
    </source>
</evidence>
<reference evidence="2 3" key="1">
    <citation type="submission" date="2021-02" db="EMBL/GenBank/DDBJ databases">
        <title>Leishmania (Mundinia) enrietti genome sequencing and assembly.</title>
        <authorList>
            <person name="Almutairi H."/>
            <person name="Gatherer D."/>
        </authorList>
    </citation>
    <scope>NUCLEOTIDE SEQUENCE [LARGE SCALE GENOMIC DNA]</scope>
    <source>
        <strain evidence="2">CUR178</strain>
    </source>
</reference>
<organism evidence="2 3">
    <name type="scientific">Leishmania enriettii</name>
    <dbReference type="NCBI Taxonomy" id="5663"/>
    <lineage>
        <taxon>Eukaryota</taxon>
        <taxon>Discoba</taxon>
        <taxon>Euglenozoa</taxon>
        <taxon>Kinetoplastea</taxon>
        <taxon>Metakinetoplastina</taxon>
        <taxon>Trypanosomatida</taxon>
        <taxon>Trypanosomatidae</taxon>
        <taxon>Leishmaniinae</taxon>
        <taxon>Leishmania</taxon>
    </lineage>
</organism>
<evidence type="ECO:0000313" key="2">
    <source>
        <dbReference type="EMBL" id="KAG5470955.1"/>
    </source>
</evidence>
<evidence type="ECO:0000313" key="3">
    <source>
        <dbReference type="Proteomes" id="UP000674179"/>
    </source>
</evidence>
<feature type="compositionally biased region" description="Polar residues" evidence="1">
    <location>
        <begin position="150"/>
        <end position="159"/>
    </location>
</feature>
<dbReference type="RefSeq" id="XP_067690125.1">
    <property type="nucleotide sequence ID" value="XM_067834022.1"/>
</dbReference>
<keyword evidence="3" id="KW-1185">Reference proteome</keyword>
<gene>
    <name evidence="2" type="ORF">CUR178_02261</name>
</gene>
<protein>
    <submittedName>
        <fullName evidence="2">Uncharacterized protein</fullName>
    </submittedName>
</protein>
<feature type="region of interest" description="Disordered" evidence="1">
    <location>
        <begin position="757"/>
        <end position="777"/>
    </location>
</feature>
<dbReference type="AlphaFoldDB" id="A0A836GSC3"/>
<comment type="caution">
    <text evidence="2">The sequence shown here is derived from an EMBL/GenBank/DDBJ whole genome shotgun (WGS) entry which is preliminary data.</text>
</comment>
<dbReference type="GeneID" id="94169532"/>
<name>A0A836GSC3_LEIEN</name>
<dbReference type="Proteomes" id="UP000674179">
    <property type="component" value="Chromosome 32"/>
</dbReference>
<dbReference type="EMBL" id="JAFHKP010000032">
    <property type="protein sequence ID" value="KAG5470955.1"/>
    <property type="molecule type" value="Genomic_DNA"/>
</dbReference>
<dbReference type="OrthoDB" id="271940at2759"/>
<dbReference type="KEGG" id="lenr:94169532"/>
<feature type="region of interest" description="Disordered" evidence="1">
    <location>
        <begin position="104"/>
        <end position="162"/>
    </location>
</feature>
<sequence>MIISTLGKKRATGSVPDLFASPQTDLSAVLLSDTVVDYLHSIQSSKTSRVSRCVANGSDKGAEGSFDGMPSDVYVVLQFIERHAETLFALLDGKTCMRDSVLSPKLQPQGSLPSASTTPAEPKASNTLAEKQSPSRSNHVSDPKRALGAMQSSDNSAVAENTPPAALTATADSDVAQERRCLANVTELLSFCIAHSPKQCEINAIVAACINALGMEKALEAQRTFAVQRLLLEAFDNDFEMTTQAIADTLTHSTIKGVVENLASSSIIAETLIALFGSALSAVWMVKPTTKTALFTSQWIRLDFPTTLCAYLPIAIRDPGMYHYFYFFKELLKRGYSHSAGPIVDVLLSEPLVSDYVEHILRCCEDEAGRAPILTREGAAAAPVSLAADGMEVLVSIISLVRKSLVLPETSFMYNMATQYITPVAVLQAQAPRLVALLAPTAKKEAQLDALASTTTLSRSPMSGASQGPLSAIASAGVYGLGPLRLAVCELFVEFSLFQLADTDNILITSGFLPAFIRCCELFPQHDGLARALHRCILAIFQRQTLVGESLSAAAERDCLWKYLVQADTVALQCGRFESVLGALTHLAQIPDTSLSSLCIDALTSLSSLPLFQSAAGGPFEKHLEAFKACEAIQGRVRHMAAPVTGELFKKRGSVGLVEPVHRDTINFAGDRFHGARAGGLSRGSRVSGMSNKASRGAYIIVRHSAADDRPQHPPQDGVVDMDALKREVHSLQQAGSPAVQSYPSFRNVRFDFLSSAEDKDEHTHTSMTPLSGMHSE</sequence>
<feature type="compositionally biased region" description="Polar residues" evidence="1">
    <location>
        <begin position="106"/>
        <end position="138"/>
    </location>
</feature>